<accession>A0ABU7W3A9</accession>
<dbReference type="Proteomes" id="UP001356704">
    <property type="component" value="Unassembled WGS sequence"/>
</dbReference>
<dbReference type="Pfam" id="PF18962">
    <property type="entry name" value="Por_Secre_tail"/>
    <property type="match status" value="1"/>
</dbReference>
<evidence type="ECO:0000256" key="3">
    <source>
        <dbReference type="SAM" id="MobiDB-lite"/>
    </source>
</evidence>
<dbReference type="EMBL" id="JAZHOU010000001">
    <property type="protein sequence ID" value="MEF3078452.1"/>
    <property type="molecule type" value="Genomic_DNA"/>
</dbReference>
<reference evidence="5 6" key="1">
    <citation type="submission" date="2024-02" db="EMBL/GenBank/DDBJ databases">
        <title>Winogradskyella poriferorum JCM 12885.</title>
        <authorList>
            <person name="Zhang D.-F."/>
            <person name="Fu Z.-Y."/>
        </authorList>
    </citation>
    <scope>NUCLEOTIDE SEQUENCE [LARGE SCALE GENOMIC DNA]</scope>
    <source>
        <strain evidence="5 6">JCM 12885</strain>
    </source>
</reference>
<keyword evidence="2" id="KW-1015">Disulfide bond</keyword>
<proteinExistence type="predicted"/>
<protein>
    <submittedName>
        <fullName evidence="5">LamG-like jellyroll fold domain-containing protein</fullName>
    </submittedName>
</protein>
<dbReference type="SUPFAM" id="SSF49899">
    <property type="entry name" value="Concanavalin A-like lectins/glucanases"/>
    <property type="match status" value="1"/>
</dbReference>
<dbReference type="NCBIfam" id="TIGR04183">
    <property type="entry name" value="Por_Secre_tail"/>
    <property type="match status" value="1"/>
</dbReference>
<keyword evidence="1" id="KW-0732">Signal</keyword>
<organism evidence="5 6">
    <name type="scientific">Winogradskyella poriferorum</name>
    <dbReference type="NCBI Taxonomy" id="307627"/>
    <lineage>
        <taxon>Bacteria</taxon>
        <taxon>Pseudomonadati</taxon>
        <taxon>Bacteroidota</taxon>
        <taxon>Flavobacteriia</taxon>
        <taxon>Flavobacteriales</taxon>
        <taxon>Flavobacteriaceae</taxon>
        <taxon>Winogradskyella</taxon>
    </lineage>
</organism>
<dbReference type="Pfam" id="PF13385">
    <property type="entry name" value="Laminin_G_3"/>
    <property type="match status" value="1"/>
</dbReference>
<comment type="caution">
    <text evidence="5">The sequence shown here is derived from an EMBL/GenBank/DDBJ whole genome shotgun (WGS) entry which is preliminary data.</text>
</comment>
<dbReference type="InterPro" id="IPR006558">
    <property type="entry name" value="LamG-like"/>
</dbReference>
<evidence type="ECO:0000313" key="6">
    <source>
        <dbReference type="Proteomes" id="UP001356704"/>
    </source>
</evidence>
<dbReference type="SUPFAM" id="SSF103647">
    <property type="entry name" value="TSP type-3 repeat"/>
    <property type="match status" value="1"/>
</dbReference>
<evidence type="ECO:0000256" key="1">
    <source>
        <dbReference type="ARBA" id="ARBA00022729"/>
    </source>
</evidence>
<dbReference type="Gene3D" id="2.60.120.200">
    <property type="match status" value="1"/>
</dbReference>
<keyword evidence="6" id="KW-1185">Reference proteome</keyword>
<dbReference type="InterPro" id="IPR013320">
    <property type="entry name" value="ConA-like_dom_sf"/>
</dbReference>
<dbReference type="SMART" id="SM00560">
    <property type="entry name" value="LamGL"/>
    <property type="match status" value="1"/>
</dbReference>
<evidence type="ECO:0000259" key="4">
    <source>
        <dbReference type="SMART" id="SM00560"/>
    </source>
</evidence>
<dbReference type="InterPro" id="IPR026444">
    <property type="entry name" value="Secre_tail"/>
</dbReference>
<evidence type="ECO:0000256" key="2">
    <source>
        <dbReference type="ARBA" id="ARBA00023157"/>
    </source>
</evidence>
<name>A0ABU7W3A9_9FLAO</name>
<dbReference type="Gene3D" id="4.10.1080.10">
    <property type="entry name" value="TSP type-3 repeat"/>
    <property type="match status" value="1"/>
</dbReference>
<evidence type="ECO:0000313" key="5">
    <source>
        <dbReference type="EMBL" id="MEF3078452.1"/>
    </source>
</evidence>
<gene>
    <name evidence="5" type="ORF">V1468_05520</name>
</gene>
<dbReference type="NCBIfam" id="NF033708">
    <property type="entry name" value="T9SS_Cterm_ChiA"/>
    <property type="match status" value="1"/>
</dbReference>
<feature type="compositionally biased region" description="Acidic residues" evidence="3">
    <location>
        <begin position="1"/>
        <end position="19"/>
    </location>
</feature>
<sequence length="1328" mass="146081">MPDNIDEDDDNDGITDTEETNTCTTYPYATTTDLVFLNETFGAGTNRVQINGNYAGVTTTYCYEDGTGVACPSTFNPESVNDGDYTVHYTITNDDDVADGIDTDISNWAEDYWYAGEDHTPGDVNGRMAIFNADENPGVFYSQMITGATANVPIEFGFYAINIDRDDIDPTELATRERPNVIITIYDPNGNVIASQASGEIPPTSPAGDWVEVSASFTTTYTQFTVELSNANLGGLGNDLAIDDIFVKQTLCDLDGDGVADAIDLDNDNDGIPNVVELGLIDDNYDATVFNDTTNPWVDANGNGVHDAYESLVPIDSDGDGVPDYLDLDSDNDGIFDNVEYDGFGDIDVSGDGIGDGTDYQDTVENIKNDDPDGDGILSIMDDNDDDVDTISTNDHGTFTYPDPVDTDGDGIPDYLDVDSNDPLNDTTNGSDIDTTIYTALDADNDGVIDGSIDADKDGLLSSFDTDESVFGSPRDLEDSYSLYFDGRNDYVEELVNLVEGINEVSQMAWVKLDSDFSTEGVIMGQTNFYISILGNRSVQVYLNGSSTITTTETLPLNEWVHVSVTYNGLDSGDTLRVYINGEEVASNASETGAVLSSSPDFIYRIGRKPLNTGSQLYFKGEIDEARVFNIALSNEELQKMVYQELNDALGFDQGMIVPKDIGSIGGNLVRYFKMDGYKDDVTDNKVSPSLDLTGAKLYNIKNIYFQTAPLPYKTIQDGNWSDEATWEHGDVWDIEDVSSNKSWSVVQIDNEISTTESHSNLGLIVNDLLTVSGDNALTNSWYLALNGTIDLEGDSQLIQTTESDLTSSSTGKIFRRQDGVISQYYYNYWASPVGAESSTSLTDNNGSSHNANNSSFALNTLKDALGNPLEFTSAYHENGKVSTYWLYSFISGVTYYDWLSFDENYQLSPGVGYTQKGTGAFTEYTFEGKPNNGTILISVTDTGGLGSVPAVSRTDCLLGNPYPSALDIHQFIDDNIGVIEGTLYLWQQWSGSSHILNEYNGGYATVNKTGSVRAYQFVGIEGANNGNQDGTKIPTRYLPVGQGFITEVIADGNIEFNNSQRVFIKESDADGSYNNGSVFFRGITQSTDSSSSVEDEYVMSKIRLEFKSQIGNDFRRELLLGFSEETTDDYDYGYDSRNTESYATDLSLMLDEELMMIQAYSQINQDKIIDLHLSVGSEGVFEIKATDFEDFPEDQDVYLRDNLTDNYHDLTSNQAYVFTSESGEFNNRFDIVFQNNSSTLTLSDEELENVKLIFASDNNKIIVLNPNRLDIDNITVYNTLGQLVYEKATAFNSEYSEYNLEELSTGTYVVKMTTSNKVVITKKIIIK</sequence>
<feature type="region of interest" description="Disordered" evidence="3">
    <location>
        <begin position="1"/>
        <end position="21"/>
    </location>
</feature>
<dbReference type="InterPro" id="IPR028974">
    <property type="entry name" value="TSP_type-3_rpt"/>
</dbReference>
<dbReference type="RefSeq" id="WP_331809225.1">
    <property type="nucleotide sequence ID" value="NZ_JAZHOU010000001.1"/>
</dbReference>
<feature type="domain" description="LamG-like jellyroll fold" evidence="4">
    <location>
        <begin position="503"/>
        <end position="636"/>
    </location>
</feature>